<organism evidence="3 4">
    <name type="scientific">Legionella beliardensis</name>
    <dbReference type="NCBI Taxonomy" id="91822"/>
    <lineage>
        <taxon>Bacteria</taxon>
        <taxon>Pseudomonadati</taxon>
        <taxon>Pseudomonadota</taxon>
        <taxon>Gammaproteobacteria</taxon>
        <taxon>Legionellales</taxon>
        <taxon>Legionellaceae</taxon>
        <taxon>Legionella</taxon>
    </lineage>
</organism>
<sequence>MHKLKYIVLCFFLSFSSFLFAHTYQGELEVLIFDDFENNKSKTVYQLHEGGEVYILELPNSVNKGTLLSGDKVIIEGQEIKGIKEKAIKVDSLTVQQKMSLKSATKDSALADTRKVLALLVNFTNIKATNTVSTSNVDSMLYTGLKSAQKNFQLSSFNQLNLVRDTNGDGRPDIYVVNLNYAASGCNYNQWATDAKNAAAQAGVNLSLYKHHMFVIPQDVNCNWGGLGNLGCGTTCNTWIRAYNPSQVYSQLVYTHELGHNLGMHHAATDTNNDGSVESEYGDIACIMGVGDFQYYKEVNAPHRDLRGWFAAFPNRITTVTSGTHVLYPLESGANSAGLLVLKIKKNATDTYYVSYRKNMGTFGAGAPTYLDKISIHRTRAGDSHTYFIRTLSTGQTFVDATNNIKINALTAGGSTATVKIN</sequence>
<evidence type="ECO:0000313" key="4">
    <source>
        <dbReference type="Proteomes" id="UP000254968"/>
    </source>
</evidence>
<dbReference type="AlphaFoldDB" id="A0A378I2U3"/>
<dbReference type="EMBL" id="UGNV01000001">
    <property type="protein sequence ID" value="STX29021.1"/>
    <property type="molecule type" value="Genomic_DNA"/>
</dbReference>
<evidence type="ECO:0000313" key="3">
    <source>
        <dbReference type="EMBL" id="STX29021.1"/>
    </source>
</evidence>
<dbReference type="RefSeq" id="WP_115302724.1">
    <property type="nucleotide sequence ID" value="NZ_CAAAHO010000004.1"/>
</dbReference>
<dbReference type="Proteomes" id="UP000254968">
    <property type="component" value="Unassembled WGS sequence"/>
</dbReference>
<dbReference type="GO" id="GO:0008237">
    <property type="term" value="F:metallopeptidase activity"/>
    <property type="evidence" value="ECO:0007669"/>
    <property type="project" value="InterPro"/>
</dbReference>
<dbReference type="InterPro" id="IPR024079">
    <property type="entry name" value="MetalloPept_cat_dom_sf"/>
</dbReference>
<name>A0A378I2U3_9GAMM</name>
<gene>
    <name evidence="3" type="ORF">NCTC13315_01555</name>
</gene>
<proteinExistence type="predicted"/>
<evidence type="ECO:0000259" key="2">
    <source>
        <dbReference type="Pfam" id="PF05548"/>
    </source>
</evidence>
<reference evidence="3 4" key="1">
    <citation type="submission" date="2018-06" db="EMBL/GenBank/DDBJ databases">
        <authorList>
            <consortium name="Pathogen Informatics"/>
            <person name="Doyle S."/>
        </authorList>
    </citation>
    <scope>NUCLEOTIDE SEQUENCE [LARGE SCALE GENOMIC DNA]</scope>
    <source>
        <strain evidence="3 4">NCTC13315</strain>
    </source>
</reference>
<dbReference type="Pfam" id="PF05548">
    <property type="entry name" value="Peptidase_M11"/>
    <property type="match status" value="1"/>
</dbReference>
<dbReference type="OrthoDB" id="220114at2"/>
<evidence type="ECO:0000256" key="1">
    <source>
        <dbReference type="SAM" id="SignalP"/>
    </source>
</evidence>
<protein>
    <submittedName>
        <fullName evidence="3">Gametolysin peptidase M11</fullName>
    </submittedName>
</protein>
<keyword evidence="4" id="KW-1185">Reference proteome</keyword>
<accession>A0A378I2U3</accession>
<feature type="signal peptide" evidence="1">
    <location>
        <begin position="1"/>
        <end position="21"/>
    </location>
</feature>
<feature type="domain" description="Peptidase M11 gametolysin" evidence="2">
    <location>
        <begin position="116"/>
        <end position="382"/>
    </location>
</feature>
<dbReference type="InterPro" id="IPR008752">
    <property type="entry name" value="Peptidase_M11"/>
</dbReference>
<feature type="chain" id="PRO_5017003246" evidence="1">
    <location>
        <begin position="22"/>
        <end position="422"/>
    </location>
</feature>
<keyword evidence="1" id="KW-0732">Signal</keyword>
<dbReference type="Gene3D" id="3.40.390.10">
    <property type="entry name" value="Collagenase (Catalytic Domain)"/>
    <property type="match status" value="1"/>
</dbReference>
<dbReference type="SUPFAM" id="SSF55486">
    <property type="entry name" value="Metalloproteases ('zincins'), catalytic domain"/>
    <property type="match status" value="1"/>
</dbReference>